<dbReference type="PANTHER" id="PTHR11579:SF0">
    <property type="entry name" value="PROTEIN-L-ISOASPARTATE(D-ASPARTATE) O-METHYLTRANSFERASE"/>
    <property type="match status" value="1"/>
</dbReference>
<dbReference type="GO" id="GO:0004719">
    <property type="term" value="F:protein-L-isoaspartate (D-aspartate) O-methyltransferase activity"/>
    <property type="evidence" value="ECO:0007669"/>
    <property type="project" value="UniProtKB-EC"/>
</dbReference>
<dbReference type="GO" id="GO:0032259">
    <property type="term" value="P:methylation"/>
    <property type="evidence" value="ECO:0007669"/>
    <property type="project" value="UniProtKB-KW"/>
</dbReference>
<dbReference type="AlphaFoldDB" id="A0A9W8L1I8"/>
<name>A0A9W8L1I8_9FUNG</name>
<dbReference type="CDD" id="cd02440">
    <property type="entry name" value="AdoMet_MTases"/>
    <property type="match status" value="1"/>
</dbReference>
<reference evidence="13" key="1">
    <citation type="submission" date="2022-07" db="EMBL/GenBank/DDBJ databases">
        <title>Phylogenomic reconstructions and comparative analyses of Kickxellomycotina fungi.</title>
        <authorList>
            <person name="Reynolds N.K."/>
            <person name="Stajich J.E."/>
            <person name="Barry K."/>
            <person name="Grigoriev I.V."/>
            <person name="Crous P."/>
            <person name="Smith M.E."/>
        </authorList>
    </citation>
    <scope>NUCLEOTIDE SEQUENCE</scope>
    <source>
        <strain evidence="13">CBS 109367</strain>
    </source>
</reference>
<proteinExistence type="inferred from homology"/>
<dbReference type="GO" id="GO:0006950">
    <property type="term" value="P:response to stress"/>
    <property type="evidence" value="ECO:0007669"/>
    <property type="project" value="UniProtKB-ARBA"/>
</dbReference>
<dbReference type="EC" id="2.1.1.77" evidence="4"/>
<dbReference type="Gene3D" id="3.40.50.150">
    <property type="entry name" value="Vaccinia Virus protein VP39"/>
    <property type="match status" value="1"/>
</dbReference>
<evidence type="ECO:0000256" key="9">
    <source>
        <dbReference type="ARBA" id="ARBA00031323"/>
    </source>
</evidence>
<evidence type="ECO:0000313" key="13">
    <source>
        <dbReference type="EMBL" id="KAJ2683091.1"/>
    </source>
</evidence>
<organism evidence="13 14">
    <name type="scientific">Coemansia spiralis</name>
    <dbReference type="NCBI Taxonomy" id="417178"/>
    <lineage>
        <taxon>Eukaryota</taxon>
        <taxon>Fungi</taxon>
        <taxon>Fungi incertae sedis</taxon>
        <taxon>Zoopagomycota</taxon>
        <taxon>Kickxellomycotina</taxon>
        <taxon>Kickxellomycetes</taxon>
        <taxon>Kickxellales</taxon>
        <taxon>Kickxellaceae</taxon>
        <taxon>Coemansia</taxon>
    </lineage>
</organism>
<evidence type="ECO:0000256" key="12">
    <source>
        <dbReference type="ARBA" id="ARBA00054057"/>
    </source>
</evidence>
<evidence type="ECO:0000256" key="2">
    <source>
        <dbReference type="ARBA" id="ARBA00005369"/>
    </source>
</evidence>
<keyword evidence="8" id="KW-0949">S-adenosyl-L-methionine</keyword>
<keyword evidence="6" id="KW-0489">Methyltransferase</keyword>
<dbReference type="EMBL" id="JANBTX010000323">
    <property type="protein sequence ID" value="KAJ2683091.1"/>
    <property type="molecule type" value="Genomic_DNA"/>
</dbReference>
<keyword evidence="14" id="KW-1185">Reference proteome</keyword>
<evidence type="ECO:0000256" key="11">
    <source>
        <dbReference type="ARBA" id="ARBA00035815"/>
    </source>
</evidence>
<dbReference type="FunFam" id="3.40.50.150:FF:000235">
    <property type="entry name" value="Protein-L-isoaspartate O-methyltransferase"/>
    <property type="match status" value="1"/>
</dbReference>
<comment type="similarity">
    <text evidence="2">Belongs to the methyltransferase superfamily. L-isoaspartyl/D-aspartyl protein methyltransferase family.</text>
</comment>
<keyword evidence="7" id="KW-0808">Transferase</keyword>
<dbReference type="GO" id="GO:0005829">
    <property type="term" value="C:cytosol"/>
    <property type="evidence" value="ECO:0007669"/>
    <property type="project" value="UniProtKB-SubCell"/>
</dbReference>
<evidence type="ECO:0000313" key="14">
    <source>
        <dbReference type="Proteomes" id="UP001151516"/>
    </source>
</evidence>
<comment type="function">
    <text evidence="12">Initiates the repair of damaged proteins by catalyzing methyl esterification of L-isoaspartyl and D-aspartyl residues produced by spontaneous isomerization and racemization of L-aspartyl and L-asparaginyl residues in aging peptides and proteins.</text>
</comment>
<evidence type="ECO:0000256" key="4">
    <source>
        <dbReference type="ARBA" id="ARBA00011890"/>
    </source>
</evidence>
<evidence type="ECO:0000256" key="6">
    <source>
        <dbReference type="ARBA" id="ARBA00022603"/>
    </source>
</evidence>
<keyword evidence="5" id="KW-0963">Cytoplasm</keyword>
<evidence type="ECO:0000256" key="5">
    <source>
        <dbReference type="ARBA" id="ARBA00022490"/>
    </source>
</evidence>
<dbReference type="OrthoDB" id="73890at2759"/>
<dbReference type="Proteomes" id="UP001151516">
    <property type="component" value="Unassembled WGS sequence"/>
</dbReference>
<evidence type="ECO:0000256" key="10">
    <source>
        <dbReference type="ARBA" id="ARBA00031350"/>
    </source>
</evidence>
<protein>
    <recommendedName>
        <fullName evidence="4">protein-L-isoaspartate(D-aspartate) O-methyltransferase</fullName>
        <ecNumber evidence="4">2.1.1.77</ecNumber>
    </recommendedName>
    <alternativeName>
        <fullName evidence="10">L-isoaspartyl protein carboxyl methyltransferase</fullName>
    </alternativeName>
    <alternativeName>
        <fullName evidence="9">Protein-beta-aspartate methyltransferase</fullName>
    </alternativeName>
</protein>
<comment type="subunit">
    <text evidence="3">Monomer.</text>
</comment>
<comment type="catalytic activity">
    <reaction evidence="11">
        <text>[protein]-L-isoaspartate + S-adenosyl-L-methionine = [protein]-L-isoaspartate alpha-methyl ester + S-adenosyl-L-homocysteine</text>
        <dbReference type="Rhea" id="RHEA:12705"/>
        <dbReference type="Rhea" id="RHEA-COMP:12143"/>
        <dbReference type="Rhea" id="RHEA-COMP:12144"/>
        <dbReference type="ChEBI" id="CHEBI:57856"/>
        <dbReference type="ChEBI" id="CHEBI:59789"/>
        <dbReference type="ChEBI" id="CHEBI:90596"/>
        <dbReference type="ChEBI" id="CHEBI:90598"/>
        <dbReference type="EC" id="2.1.1.77"/>
    </reaction>
    <physiologicalReaction direction="left-to-right" evidence="11">
        <dbReference type="Rhea" id="RHEA:12706"/>
    </physiologicalReaction>
</comment>
<dbReference type="PANTHER" id="PTHR11579">
    <property type="entry name" value="PROTEIN-L-ISOASPARTATE O-METHYLTRANSFERASE"/>
    <property type="match status" value="1"/>
</dbReference>
<comment type="caution">
    <text evidence="13">The sequence shown here is derived from an EMBL/GenBank/DDBJ whole genome shotgun (WGS) entry which is preliminary data.</text>
</comment>
<dbReference type="Pfam" id="PF01135">
    <property type="entry name" value="PCMT"/>
    <property type="match status" value="1"/>
</dbReference>
<dbReference type="NCBIfam" id="TIGR00080">
    <property type="entry name" value="pimt"/>
    <property type="match status" value="1"/>
</dbReference>
<evidence type="ECO:0000256" key="3">
    <source>
        <dbReference type="ARBA" id="ARBA00011245"/>
    </source>
</evidence>
<accession>A0A9W8L1I8</accession>
<evidence type="ECO:0000256" key="8">
    <source>
        <dbReference type="ARBA" id="ARBA00022691"/>
    </source>
</evidence>
<gene>
    <name evidence="13" type="ORF">IWW39_005690</name>
</gene>
<evidence type="ECO:0000256" key="7">
    <source>
        <dbReference type="ARBA" id="ARBA00022679"/>
    </source>
</evidence>
<dbReference type="SUPFAM" id="SSF53335">
    <property type="entry name" value="S-adenosyl-L-methionine-dependent methyltransferases"/>
    <property type="match status" value="1"/>
</dbReference>
<sequence length="223" mass="24091">MAWMCSGKTNDELVDNLVKARIISSSQVISAMRAVDRAHFSKQYPYEDSPQGIGYGATISAPHMHGYALEGLVEYLKPGMRALDVGSGSGYLTACMAAMVGSNGHVVGIEHIPELADQSLVDLRAHYPEWVNDKRIEIVTGDGRLGHNEGAPYDSIHVGAAAPKKPTELLAQLKAPGRMFVPVGTNSQYIVVYDKDESGNVTEDRVMGVRYVPLTDAAMQLMG</sequence>
<dbReference type="InterPro" id="IPR029063">
    <property type="entry name" value="SAM-dependent_MTases_sf"/>
</dbReference>
<comment type="subcellular location">
    <subcellularLocation>
        <location evidence="1">Cytoplasm</location>
        <location evidence="1">Cytosol</location>
    </subcellularLocation>
</comment>
<evidence type="ECO:0000256" key="1">
    <source>
        <dbReference type="ARBA" id="ARBA00004514"/>
    </source>
</evidence>
<dbReference type="InterPro" id="IPR000682">
    <property type="entry name" value="PCMT"/>
</dbReference>